<organism evidence="3 4">
    <name type="scientific">Hoeflea ulvae</name>
    <dbReference type="NCBI Taxonomy" id="2983764"/>
    <lineage>
        <taxon>Bacteria</taxon>
        <taxon>Pseudomonadati</taxon>
        <taxon>Pseudomonadota</taxon>
        <taxon>Alphaproteobacteria</taxon>
        <taxon>Hyphomicrobiales</taxon>
        <taxon>Rhizobiaceae</taxon>
        <taxon>Hoeflea</taxon>
    </lineage>
</organism>
<proteinExistence type="predicted"/>
<gene>
    <name evidence="3" type="ORF">OEG82_01155</name>
</gene>
<dbReference type="InterPro" id="IPR001509">
    <property type="entry name" value="Epimerase_deHydtase"/>
</dbReference>
<keyword evidence="1" id="KW-0560">Oxidoreductase</keyword>
<evidence type="ECO:0000259" key="2">
    <source>
        <dbReference type="Pfam" id="PF01370"/>
    </source>
</evidence>
<dbReference type="InterPro" id="IPR050425">
    <property type="entry name" value="NAD(P)_dehydrat-like"/>
</dbReference>
<reference evidence="3" key="1">
    <citation type="submission" date="2022-10" db="EMBL/GenBank/DDBJ databases">
        <title>Hoeflea sp. J2-29, isolated from marine algae.</title>
        <authorList>
            <person name="Kristyanto S."/>
            <person name="Kim J.M."/>
            <person name="Jeon C.O."/>
        </authorList>
    </citation>
    <scope>NUCLEOTIDE SEQUENCE</scope>
    <source>
        <strain evidence="3">J2-29</strain>
    </source>
</reference>
<dbReference type="Proteomes" id="UP001081283">
    <property type="component" value="Unassembled WGS sequence"/>
</dbReference>
<dbReference type="PANTHER" id="PTHR10366:SF812">
    <property type="entry name" value="VPS9 DOMAIN-CONTAINING PROTEIN"/>
    <property type="match status" value="1"/>
</dbReference>
<dbReference type="RefSeq" id="WP_267610629.1">
    <property type="nucleotide sequence ID" value="NZ_JAOVZQ010000001.1"/>
</dbReference>
<dbReference type="EMBL" id="JAOVZQ010000001">
    <property type="protein sequence ID" value="MCY0092658.1"/>
    <property type="molecule type" value="Genomic_DNA"/>
</dbReference>
<dbReference type="CDD" id="cd05227">
    <property type="entry name" value="AR_SDR_e"/>
    <property type="match status" value="1"/>
</dbReference>
<dbReference type="SUPFAM" id="SSF51735">
    <property type="entry name" value="NAD(P)-binding Rossmann-fold domains"/>
    <property type="match status" value="1"/>
</dbReference>
<dbReference type="Gene3D" id="3.40.50.720">
    <property type="entry name" value="NAD(P)-binding Rossmann-like Domain"/>
    <property type="match status" value="1"/>
</dbReference>
<dbReference type="Pfam" id="PF01370">
    <property type="entry name" value="Epimerase"/>
    <property type="match status" value="1"/>
</dbReference>
<dbReference type="InterPro" id="IPR036291">
    <property type="entry name" value="NAD(P)-bd_dom_sf"/>
</dbReference>
<evidence type="ECO:0000313" key="3">
    <source>
        <dbReference type="EMBL" id="MCY0092658.1"/>
    </source>
</evidence>
<comment type="caution">
    <text evidence="3">The sequence shown here is derived from an EMBL/GenBank/DDBJ whole genome shotgun (WGS) entry which is preliminary data.</text>
</comment>
<feature type="domain" description="NAD-dependent epimerase/dehydratase" evidence="2">
    <location>
        <begin position="12"/>
        <end position="247"/>
    </location>
</feature>
<accession>A0ABT3Y9V2</accession>
<keyword evidence="4" id="KW-1185">Reference proteome</keyword>
<evidence type="ECO:0000313" key="4">
    <source>
        <dbReference type="Proteomes" id="UP001081283"/>
    </source>
</evidence>
<name>A0ABT3Y9V2_9HYPH</name>
<evidence type="ECO:0000256" key="1">
    <source>
        <dbReference type="ARBA" id="ARBA00023002"/>
    </source>
</evidence>
<sequence length="356" mass="38799">MPQPVYTTDHPVLVTGATGFVAGWLVKRLLEEGFTVHGAVRDPSNSKKTEHLTKLAAELPGQLKLFKADLLDQGSYAEAMAGCAVVFHTASPFTSKFDDAQRDLVDPAVKGTRNVLETANATQSVQRVVVTSSCAAIYGDNIDVAAAPGGVLTEDDWNTTSSLTHSPYSFSKVEAEKAAWEIARAQGRWQLVTINPSLVMGPTLSGSSTSESHNLVKQFGDGTLKAGAPPLEIGMVDVRDVAEAHMRAGFVLGAQGRYITSSETVSFLQAGKILRSHFGDRWPFPTRELPKWLLWLIGPLVDKSLSRDFVSRNMGHPWRADHSKSERELGLDYHPVDTAVIEMFQQLIDTGRVKKT</sequence>
<protein>
    <submittedName>
        <fullName evidence="3">Aldehyde reductase</fullName>
    </submittedName>
</protein>
<dbReference type="PANTHER" id="PTHR10366">
    <property type="entry name" value="NAD DEPENDENT EPIMERASE/DEHYDRATASE"/>
    <property type="match status" value="1"/>
</dbReference>